<keyword evidence="5" id="KW-0863">Zinc-finger</keyword>
<dbReference type="GO" id="GO:0008170">
    <property type="term" value="F:N-methyltransferase activity"/>
    <property type="evidence" value="ECO:0007669"/>
    <property type="project" value="UniProtKB-ARBA"/>
</dbReference>
<dbReference type="GO" id="GO:0005634">
    <property type="term" value="C:nucleus"/>
    <property type="evidence" value="ECO:0007669"/>
    <property type="project" value="TreeGrafter"/>
</dbReference>
<evidence type="ECO:0000256" key="8">
    <source>
        <dbReference type="ARBA" id="ARBA00093635"/>
    </source>
</evidence>
<dbReference type="Gene3D" id="6.10.140.2220">
    <property type="match status" value="1"/>
</dbReference>
<evidence type="ECO:0000256" key="4">
    <source>
        <dbReference type="ARBA" id="ARBA00022723"/>
    </source>
</evidence>
<dbReference type="GO" id="GO:0042826">
    <property type="term" value="F:histone deacetylase binding"/>
    <property type="evidence" value="ECO:0007669"/>
    <property type="project" value="TreeGrafter"/>
</dbReference>
<dbReference type="InterPro" id="IPR052097">
    <property type="entry name" value="SET-MYND_domain_protein"/>
</dbReference>
<evidence type="ECO:0000256" key="7">
    <source>
        <dbReference type="ARBA" id="ARBA00093423"/>
    </source>
</evidence>
<dbReference type="EMBL" id="HACA01007836">
    <property type="protein sequence ID" value="CDW25197.1"/>
    <property type="molecule type" value="Transcribed_RNA"/>
</dbReference>
<keyword evidence="6" id="KW-0862">Zinc</keyword>
<dbReference type="PANTHER" id="PTHR46165:SF7">
    <property type="entry name" value="SET AND MYND DOMAIN-CONTAINING PROTEIN 4"/>
    <property type="match status" value="1"/>
</dbReference>
<dbReference type="CDD" id="cd10536">
    <property type="entry name" value="SET_SMYD4"/>
    <property type="match status" value="1"/>
</dbReference>
<dbReference type="GO" id="GO:0005737">
    <property type="term" value="C:cytoplasm"/>
    <property type="evidence" value="ECO:0007669"/>
    <property type="project" value="TreeGrafter"/>
</dbReference>
<organism evidence="11">
    <name type="scientific">Lepeophtheirus salmonis</name>
    <name type="common">Salmon louse</name>
    <name type="synonym">Caligus salmonis</name>
    <dbReference type="NCBI Taxonomy" id="72036"/>
    <lineage>
        <taxon>Eukaryota</taxon>
        <taxon>Metazoa</taxon>
        <taxon>Ecdysozoa</taxon>
        <taxon>Arthropoda</taxon>
        <taxon>Crustacea</taxon>
        <taxon>Multicrustacea</taxon>
        <taxon>Hexanauplia</taxon>
        <taxon>Copepoda</taxon>
        <taxon>Siphonostomatoida</taxon>
        <taxon>Caligidae</taxon>
        <taxon>Lepeophtheirus</taxon>
    </lineage>
</organism>
<dbReference type="OrthoDB" id="7770870at2759"/>
<dbReference type="InterPro" id="IPR044421">
    <property type="entry name" value="SMYD4_SET"/>
</dbReference>
<name>A0A0K2THT3_LEPSM</name>
<dbReference type="Pfam" id="PF01753">
    <property type="entry name" value="zf-MYND"/>
    <property type="match status" value="1"/>
</dbReference>
<evidence type="ECO:0000256" key="5">
    <source>
        <dbReference type="ARBA" id="ARBA00022771"/>
    </source>
</evidence>
<keyword evidence="2" id="KW-0808">Transferase</keyword>
<dbReference type="SUPFAM" id="SSF144232">
    <property type="entry name" value="HIT/MYND zinc finger-like"/>
    <property type="match status" value="1"/>
</dbReference>
<proteinExistence type="predicted"/>
<feature type="domain" description="SET" evidence="10">
    <location>
        <begin position="2"/>
        <end position="277"/>
    </location>
</feature>
<dbReference type="SUPFAM" id="SSF82199">
    <property type="entry name" value="SET domain"/>
    <property type="match status" value="1"/>
</dbReference>
<dbReference type="PANTHER" id="PTHR46165">
    <property type="entry name" value="SET AND MYND DOMAIN-CONTAINING PROTEIN 4"/>
    <property type="match status" value="1"/>
</dbReference>
<dbReference type="GO" id="GO:0008757">
    <property type="term" value="F:S-adenosylmethionine-dependent methyltransferase activity"/>
    <property type="evidence" value="ECO:0007669"/>
    <property type="project" value="UniProtKB-ARBA"/>
</dbReference>
<dbReference type="GO" id="GO:0008270">
    <property type="term" value="F:zinc ion binding"/>
    <property type="evidence" value="ECO:0007669"/>
    <property type="project" value="UniProtKB-KW"/>
</dbReference>
<comment type="function">
    <text evidence="7">Protein-lysine N-methyltransferase. Monomethylates PRMT5, modulating its transcriptional activity. May also act as a histone methyltransferase. Plays a critical role in cardiac development. Acts as a key epigenetic regulator of gene expression during cardiac development via its dual activities as a methyltransferase and negative regulator of HDAC1.</text>
</comment>
<sequence length="403" mass="46290">MNGLQVKYSPTKGRYIVANRDIAPGELIAADEPYVWILDRDEARIYCWNCLSKNVAPLPCPKCVNVLFCSEKCLNEALKEYHSNECDIIDLLYSAQVGGWTLAYKAIIRNPCEFYLSKRDEFQTHDEKMGLNASATSSYDSKDISTFHNLVTHDASKFKKAPELMMQALTAVYLFRLLEKSGYFKEDLNDSTSMFFMKLIHHYMRCVYYNTHEITTNNENEYGKYTIQRIGRATNPTLALFNHSCDPNYRRVSSGRWTYGFASKPILKGAEIFDTYTQTFASADKETRLKSLEKYNFTCECEPCNKDLPTLEFLPKDINKGPVKKLANKLITSLSRLYTKDENMARNLEIIFKMYNEMYGLLHGAPHQFLIRSEADVYNAIIASVEKLGVDKVFSVMFKASSK</sequence>
<evidence type="ECO:0000256" key="2">
    <source>
        <dbReference type="ARBA" id="ARBA00022679"/>
    </source>
</evidence>
<dbReference type="Pfam" id="PF00856">
    <property type="entry name" value="SET"/>
    <property type="match status" value="1"/>
</dbReference>
<reference evidence="11" key="1">
    <citation type="submission" date="2014-05" db="EMBL/GenBank/DDBJ databases">
        <authorList>
            <person name="Chronopoulou M."/>
        </authorList>
    </citation>
    <scope>NUCLEOTIDE SEQUENCE</scope>
    <source>
        <tissue evidence="11">Whole organism</tissue>
    </source>
</reference>
<evidence type="ECO:0000256" key="6">
    <source>
        <dbReference type="ARBA" id="ARBA00022833"/>
    </source>
</evidence>
<dbReference type="Gene3D" id="1.10.220.160">
    <property type="match status" value="1"/>
</dbReference>
<dbReference type="PROSITE" id="PS01360">
    <property type="entry name" value="ZF_MYND_1"/>
    <property type="match status" value="1"/>
</dbReference>
<dbReference type="Gene3D" id="2.170.270.10">
    <property type="entry name" value="SET domain"/>
    <property type="match status" value="1"/>
</dbReference>
<evidence type="ECO:0000313" key="11">
    <source>
        <dbReference type="EMBL" id="CDW25197.1"/>
    </source>
</evidence>
<keyword evidence="4" id="KW-0479">Metal-binding</keyword>
<accession>A0A0K2THT3</accession>
<evidence type="ECO:0000256" key="1">
    <source>
        <dbReference type="ARBA" id="ARBA00022603"/>
    </source>
</evidence>
<protein>
    <recommendedName>
        <fullName evidence="8">Protein-lysine N-methyltransferase SMYD4</fullName>
    </recommendedName>
    <alternativeName>
        <fullName evidence="9">SET and MYND domain-containing protein 4</fullName>
    </alternativeName>
</protein>
<dbReference type="AlphaFoldDB" id="A0A0K2THT3"/>
<evidence type="ECO:0000256" key="9">
    <source>
        <dbReference type="ARBA" id="ARBA00093680"/>
    </source>
</evidence>
<dbReference type="InterPro" id="IPR002893">
    <property type="entry name" value="Znf_MYND"/>
</dbReference>
<dbReference type="InterPro" id="IPR001214">
    <property type="entry name" value="SET_dom"/>
</dbReference>
<gene>
    <name evidence="11" type="primary">Dsim\GD10796</name>
</gene>
<dbReference type="InterPro" id="IPR046341">
    <property type="entry name" value="SET_dom_sf"/>
</dbReference>
<evidence type="ECO:0000256" key="3">
    <source>
        <dbReference type="ARBA" id="ARBA00022691"/>
    </source>
</evidence>
<dbReference type="GO" id="GO:0008276">
    <property type="term" value="F:protein methyltransferase activity"/>
    <property type="evidence" value="ECO:0007669"/>
    <property type="project" value="UniProtKB-ARBA"/>
</dbReference>
<keyword evidence="1" id="KW-0489">Methyltransferase</keyword>
<evidence type="ECO:0000259" key="10">
    <source>
        <dbReference type="PROSITE" id="PS50280"/>
    </source>
</evidence>
<dbReference type="PROSITE" id="PS50280">
    <property type="entry name" value="SET"/>
    <property type="match status" value="1"/>
</dbReference>
<dbReference type="GO" id="GO:0032259">
    <property type="term" value="P:methylation"/>
    <property type="evidence" value="ECO:0007669"/>
    <property type="project" value="UniProtKB-KW"/>
</dbReference>
<keyword evidence="3" id="KW-0949">S-adenosyl-L-methionine</keyword>